<keyword evidence="2 4" id="KW-0808">Transferase</keyword>
<dbReference type="Pfam" id="PF01596">
    <property type="entry name" value="Methyltransf_3"/>
    <property type="match status" value="1"/>
</dbReference>
<dbReference type="SUPFAM" id="SSF53335">
    <property type="entry name" value="S-adenosyl-L-methionine-dependent methyltransferases"/>
    <property type="match status" value="1"/>
</dbReference>
<dbReference type="PROSITE" id="PS51682">
    <property type="entry name" value="SAM_OMT_I"/>
    <property type="match status" value="1"/>
</dbReference>
<keyword evidence="1 4" id="KW-0489">Methyltransferase</keyword>
<evidence type="ECO:0000256" key="3">
    <source>
        <dbReference type="ARBA" id="ARBA00022691"/>
    </source>
</evidence>
<dbReference type="InterPro" id="IPR029063">
    <property type="entry name" value="SAM-dependent_MTases_sf"/>
</dbReference>
<evidence type="ECO:0000256" key="2">
    <source>
        <dbReference type="ARBA" id="ARBA00022679"/>
    </source>
</evidence>
<evidence type="ECO:0000313" key="4">
    <source>
        <dbReference type="EMBL" id="SNS49638.1"/>
    </source>
</evidence>
<accession>A0A239EZC2</accession>
<dbReference type="PANTHER" id="PTHR10509:SF14">
    <property type="entry name" value="CAFFEOYL-COA O-METHYLTRANSFERASE 3-RELATED"/>
    <property type="match status" value="1"/>
</dbReference>
<keyword evidence="3" id="KW-0949">S-adenosyl-L-methionine</keyword>
<dbReference type="Gene3D" id="3.40.50.150">
    <property type="entry name" value="Vaccinia Virus protein VP39"/>
    <property type="match status" value="1"/>
</dbReference>
<dbReference type="AlphaFoldDB" id="A0A239EZC2"/>
<dbReference type="InterPro" id="IPR050362">
    <property type="entry name" value="Cation-dep_OMT"/>
</dbReference>
<evidence type="ECO:0000313" key="5">
    <source>
        <dbReference type="Proteomes" id="UP000198420"/>
    </source>
</evidence>
<protein>
    <submittedName>
        <fullName evidence="4">Caffeoyl-CoA O-methyltransferase</fullName>
    </submittedName>
</protein>
<keyword evidence="5" id="KW-1185">Reference proteome</keyword>
<gene>
    <name evidence="4" type="ORF">SAMN06265355_1192</name>
</gene>
<dbReference type="InterPro" id="IPR002935">
    <property type="entry name" value="SAM_O-MeTrfase"/>
</dbReference>
<proteinExistence type="predicted"/>
<dbReference type="OrthoDB" id="9799672at2"/>
<name>A0A239EZC2_9ACTN</name>
<dbReference type="EMBL" id="FZNP01000019">
    <property type="protein sequence ID" value="SNS49638.1"/>
    <property type="molecule type" value="Genomic_DNA"/>
</dbReference>
<dbReference type="GO" id="GO:0008757">
    <property type="term" value="F:S-adenosylmethionine-dependent methyltransferase activity"/>
    <property type="evidence" value="ECO:0007669"/>
    <property type="project" value="TreeGrafter"/>
</dbReference>
<dbReference type="GO" id="GO:0032259">
    <property type="term" value="P:methylation"/>
    <property type="evidence" value="ECO:0007669"/>
    <property type="project" value="UniProtKB-KW"/>
</dbReference>
<sequence length="233" mass="25419">MCALKTTPVTAELYGYLTAHSLPPDDAQRRLMERTARLGPVARMQIGPDEGAFLTLLARLMGARRAIEIGTFTGYSSLCIARGLASDGHLLCCDVDKEWGRIAREAWAQAGVADRIRLRLGPALDTLRALAPDPVVDLAFIDADKENYVAYYEELLPRMRSGGAVLADNVLWRGHVVDPVTDAPPAEVSATRRARDADTRAIRDFNDHVAADGRVEAVILSIGDGVTLIRKRD</sequence>
<dbReference type="RefSeq" id="WP_089315996.1">
    <property type="nucleotide sequence ID" value="NZ_FZNP01000019.1"/>
</dbReference>
<dbReference type="PANTHER" id="PTHR10509">
    <property type="entry name" value="O-METHYLTRANSFERASE-RELATED"/>
    <property type="match status" value="1"/>
</dbReference>
<evidence type="ECO:0000256" key="1">
    <source>
        <dbReference type="ARBA" id="ARBA00022603"/>
    </source>
</evidence>
<reference evidence="5" key="1">
    <citation type="submission" date="2017-06" db="EMBL/GenBank/DDBJ databases">
        <authorList>
            <person name="Varghese N."/>
            <person name="Submissions S."/>
        </authorList>
    </citation>
    <scope>NUCLEOTIDE SEQUENCE [LARGE SCALE GENOMIC DNA]</scope>
    <source>
        <strain evidence="5">DSM 44485</strain>
    </source>
</reference>
<dbReference type="Proteomes" id="UP000198420">
    <property type="component" value="Unassembled WGS sequence"/>
</dbReference>
<dbReference type="GO" id="GO:0008171">
    <property type="term" value="F:O-methyltransferase activity"/>
    <property type="evidence" value="ECO:0007669"/>
    <property type="project" value="InterPro"/>
</dbReference>
<organism evidence="4 5">
    <name type="scientific">Actinomadura mexicana</name>
    <dbReference type="NCBI Taxonomy" id="134959"/>
    <lineage>
        <taxon>Bacteria</taxon>
        <taxon>Bacillati</taxon>
        <taxon>Actinomycetota</taxon>
        <taxon>Actinomycetes</taxon>
        <taxon>Streptosporangiales</taxon>
        <taxon>Thermomonosporaceae</taxon>
        <taxon>Actinomadura</taxon>
    </lineage>
</organism>